<dbReference type="Pfam" id="PF25873">
    <property type="entry name" value="WHD_MalT"/>
    <property type="match status" value="1"/>
</dbReference>
<reference evidence="3 4" key="1">
    <citation type="submission" date="2022-10" db="EMBL/GenBank/DDBJ databases">
        <title>Comparative genomic analysis of Cohnella hashimotonis sp. nov., isolated from the International Space Station.</title>
        <authorList>
            <person name="Simpson A."/>
            <person name="Venkateswaran K."/>
        </authorList>
    </citation>
    <scope>NUCLEOTIDE SEQUENCE [LARGE SCALE GENOMIC DNA]</scope>
    <source>
        <strain evidence="3 4">DSM 18997</strain>
    </source>
</reference>
<dbReference type="EMBL" id="JAPDHZ010000003">
    <property type="protein sequence ID" value="MDG0792436.1"/>
    <property type="molecule type" value="Genomic_DNA"/>
</dbReference>
<dbReference type="Gene3D" id="3.40.50.300">
    <property type="entry name" value="P-loop containing nucleotide triphosphate hydrolases"/>
    <property type="match status" value="1"/>
</dbReference>
<dbReference type="AlphaFoldDB" id="A0A9X4KIG0"/>
<dbReference type="Proteomes" id="UP001153387">
    <property type="component" value="Unassembled WGS sequence"/>
</dbReference>
<feature type="domain" description="MalT-like winged helix" evidence="2">
    <location>
        <begin position="269"/>
        <end position="303"/>
    </location>
</feature>
<comment type="caution">
    <text evidence="3">The sequence shown here is derived from an EMBL/GenBank/DDBJ whole genome shotgun (WGS) entry which is preliminary data.</text>
</comment>
<evidence type="ECO:0000313" key="4">
    <source>
        <dbReference type="Proteomes" id="UP001153387"/>
    </source>
</evidence>
<evidence type="ECO:0000313" key="3">
    <source>
        <dbReference type="EMBL" id="MDG0792436.1"/>
    </source>
</evidence>
<accession>A0A9X4KIG0</accession>
<feature type="domain" description="Orc1-like AAA ATPase" evidence="1">
    <location>
        <begin position="31"/>
        <end position="170"/>
    </location>
</feature>
<dbReference type="SUPFAM" id="SSF52540">
    <property type="entry name" value="P-loop containing nucleoside triphosphate hydrolases"/>
    <property type="match status" value="1"/>
</dbReference>
<dbReference type="Pfam" id="PF13191">
    <property type="entry name" value="AAA_16"/>
    <property type="match status" value="1"/>
</dbReference>
<evidence type="ECO:0000259" key="2">
    <source>
        <dbReference type="Pfam" id="PF25873"/>
    </source>
</evidence>
<gene>
    <name evidence="3" type="ORF">OMP38_17305</name>
</gene>
<keyword evidence="4" id="KW-1185">Reference proteome</keyword>
<sequence>MKQETKSHVTNEVLTTKLEKPPSRQLMVDRNHLLDLLNRGQDKRLSLVSAPAGFGKTTVVSQWASICDRPVAWLSLDERDNDVIRFLTYVIEAIRIVFPNVGNGILISLRSPQLPQIDAVLSQFINELNTMQKAFTMVIDDYHLINNRSIEQGLRFLVAQMPSHMNLTIVSRDIPDLPLSKLRAKNQLMEIGVKDLRFTGIETVCFLNQVMGLSLTKKNIIELEKITEGWVTGLQLAALSIQGNKDGTCLLETDFLAGSRHFVMEYLFDEILVQLPEHILNFLMATSMLERFSAPLCDALLSDELIPTGWNSQKND</sequence>
<dbReference type="InterPro" id="IPR041664">
    <property type="entry name" value="AAA_16"/>
</dbReference>
<dbReference type="InterPro" id="IPR059106">
    <property type="entry name" value="WHD_MalT"/>
</dbReference>
<evidence type="ECO:0000259" key="1">
    <source>
        <dbReference type="Pfam" id="PF13191"/>
    </source>
</evidence>
<organism evidence="3 4">
    <name type="scientific">Cohnella ginsengisoli</name>
    <dbReference type="NCBI Taxonomy" id="425004"/>
    <lineage>
        <taxon>Bacteria</taxon>
        <taxon>Bacillati</taxon>
        <taxon>Bacillota</taxon>
        <taxon>Bacilli</taxon>
        <taxon>Bacillales</taxon>
        <taxon>Paenibacillaceae</taxon>
        <taxon>Cohnella</taxon>
    </lineage>
</organism>
<evidence type="ECO:0008006" key="5">
    <source>
        <dbReference type="Google" id="ProtNLM"/>
    </source>
</evidence>
<name>A0A9X4KIG0_9BACL</name>
<dbReference type="InterPro" id="IPR027417">
    <property type="entry name" value="P-loop_NTPase"/>
</dbReference>
<proteinExistence type="predicted"/>
<dbReference type="RefSeq" id="WP_277566235.1">
    <property type="nucleotide sequence ID" value="NZ_JAPDHZ010000003.1"/>
</dbReference>
<protein>
    <recommendedName>
        <fullName evidence="5">LuxR family transcriptional regulator</fullName>
    </recommendedName>
</protein>